<dbReference type="PANTHER" id="PTHR47992">
    <property type="entry name" value="PROTEIN PHOSPHATASE"/>
    <property type="match status" value="1"/>
</dbReference>
<dbReference type="InterPro" id="IPR036457">
    <property type="entry name" value="PPM-type-like_dom_sf"/>
</dbReference>
<dbReference type="KEGG" id="gsl:Gasu_15930"/>
<keyword evidence="2 4" id="KW-0378">Hydrolase</keyword>
<evidence type="ECO:0000256" key="1">
    <source>
        <dbReference type="ARBA" id="ARBA00022723"/>
    </source>
</evidence>
<dbReference type="PROSITE" id="PS51746">
    <property type="entry name" value="PPM_2"/>
    <property type="match status" value="1"/>
</dbReference>
<feature type="region of interest" description="Disordered" evidence="5">
    <location>
        <begin position="1"/>
        <end position="21"/>
    </location>
</feature>
<keyword evidence="3 4" id="KW-0904">Protein phosphatase</keyword>
<keyword evidence="1" id="KW-0479">Metal-binding</keyword>
<gene>
    <name evidence="7" type="ORF">Gasu_15930</name>
</gene>
<dbReference type="AlphaFoldDB" id="M2Y5F4"/>
<dbReference type="GO" id="GO:0046872">
    <property type="term" value="F:metal ion binding"/>
    <property type="evidence" value="ECO:0007669"/>
    <property type="project" value="UniProtKB-KW"/>
</dbReference>
<evidence type="ECO:0000259" key="6">
    <source>
        <dbReference type="PROSITE" id="PS51746"/>
    </source>
</evidence>
<feature type="region of interest" description="Disordered" evidence="5">
    <location>
        <begin position="320"/>
        <end position="360"/>
    </location>
</feature>
<dbReference type="GeneID" id="17089770"/>
<dbReference type="Gene3D" id="3.60.40.10">
    <property type="entry name" value="PPM-type phosphatase domain"/>
    <property type="match status" value="1"/>
</dbReference>
<dbReference type="STRING" id="130081.M2Y5F4"/>
<dbReference type="Proteomes" id="UP000030680">
    <property type="component" value="Unassembled WGS sequence"/>
</dbReference>
<evidence type="ECO:0000256" key="4">
    <source>
        <dbReference type="RuleBase" id="RU003465"/>
    </source>
</evidence>
<dbReference type="PROSITE" id="PS01032">
    <property type="entry name" value="PPM_1"/>
    <property type="match status" value="1"/>
</dbReference>
<dbReference type="RefSeq" id="XP_005707609.1">
    <property type="nucleotide sequence ID" value="XM_005707552.1"/>
</dbReference>
<feature type="domain" description="PPM-type phosphatase" evidence="6">
    <location>
        <begin position="2"/>
        <end position="267"/>
    </location>
</feature>
<dbReference type="GO" id="GO:0004722">
    <property type="term" value="F:protein serine/threonine phosphatase activity"/>
    <property type="evidence" value="ECO:0007669"/>
    <property type="project" value="UniProtKB-EC"/>
</dbReference>
<dbReference type="InterPro" id="IPR001932">
    <property type="entry name" value="PPM-type_phosphatase-like_dom"/>
</dbReference>
<comment type="similarity">
    <text evidence="4">Belongs to the PP2C family.</text>
</comment>
<dbReference type="EMBL" id="KB454494">
    <property type="protein sequence ID" value="EME31089.1"/>
    <property type="molecule type" value="Genomic_DNA"/>
</dbReference>
<dbReference type="SMART" id="SM00331">
    <property type="entry name" value="PP2C_SIG"/>
    <property type="match status" value="1"/>
</dbReference>
<evidence type="ECO:0000256" key="5">
    <source>
        <dbReference type="SAM" id="MobiDB-lite"/>
    </source>
</evidence>
<dbReference type="Pfam" id="PF00481">
    <property type="entry name" value="PP2C"/>
    <property type="match status" value="1"/>
</dbReference>
<organism evidence="7 8">
    <name type="scientific">Galdieria sulphuraria</name>
    <name type="common">Red alga</name>
    <dbReference type="NCBI Taxonomy" id="130081"/>
    <lineage>
        <taxon>Eukaryota</taxon>
        <taxon>Rhodophyta</taxon>
        <taxon>Bangiophyceae</taxon>
        <taxon>Galdieriales</taxon>
        <taxon>Galdieriaceae</taxon>
        <taxon>Galdieria</taxon>
    </lineage>
</organism>
<name>M2Y5F4_GALSU</name>
<sequence length="375" mass="41610">MEFGIHSVAGKRKQMEDRHSSQVIQVETKNGKETLGLFAVYDGHGGDFAADYCAKHFTETLLQHPLFPNDIPTALKETCENFDARLLEESSKVKTYSGCTLNYLLVGSQCLYCCNVGDSRAVLSRNGVAIALSKDHNISNAAEVSRVKQAGGFITHRGINDYMSVTRALGDLDLKGHKQKVFPCLDLKADLVIATPDIAMIDLQPDDEFLIIASDGLWCRLNDTEAVKLTLKTLRQYASPKIAAKTLIKTALSMGSVDNITAIVVVLHRQELMKDVTVHGGNIFGSFQRSRKMMEYDSSDDSGHGRRLFLNEFQNGKGKEISLLGKNPSSHNDDSRTSNKDTCKTSSEASNHKKEPNAWSRFVETYKNKLSKRKE</sequence>
<dbReference type="eggNOG" id="KOG0698">
    <property type="taxonomic scope" value="Eukaryota"/>
</dbReference>
<accession>M2Y5F4</accession>
<protein>
    <submittedName>
        <fullName evidence="7">Serine/threonine protein phosphatase Stp1</fullName>
        <ecNumber evidence="7">3.1.3.16</ecNumber>
    </submittedName>
</protein>
<dbReference type="OMA" id="FHHGKAD"/>
<reference evidence="8" key="1">
    <citation type="journal article" date="2013" name="Science">
        <title>Gene transfer from bacteria and archaea facilitated evolution of an extremophilic eukaryote.</title>
        <authorList>
            <person name="Schonknecht G."/>
            <person name="Chen W.H."/>
            <person name="Ternes C.M."/>
            <person name="Barbier G.G."/>
            <person name="Shrestha R.P."/>
            <person name="Stanke M."/>
            <person name="Brautigam A."/>
            <person name="Baker B.J."/>
            <person name="Banfield J.F."/>
            <person name="Garavito R.M."/>
            <person name="Carr K."/>
            <person name="Wilkerson C."/>
            <person name="Rensing S.A."/>
            <person name="Gagneul D."/>
            <person name="Dickenson N.E."/>
            <person name="Oesterhelt C."/>
            <person name="Lercher M.J."/>
            <person name="Weber A.P."/>
        </authorList>
    </citation>
    <scope>NUCLEOTIDE SEQUENCE [LARGE SCALE GENOMIC DNA]</scope>
    <source>
        <strain evidence="8">074W</strain>
    </source>
</reference>
<keyword evidence="8" id="KW-1185">Reference proteome</keyword>
<dbReference type="SMART" id="SM00332">
    <property type="entry name" value="PP2Cc"/>
    <property type="match status" value="1"/>
</dbReference>
<dbReference type="Gramene" id="EME31089">
    <property type="protein sequence ID" value="EME31089"/>
    <property type="gene ID" value="Gasu_15930"/>
</dbReference>
<dbReference type="SUPFAM" id="SSF81606">
    <property type="entry name" value="PP2C-like"/>
    <property type="match status" value="1"/>
</dbReference>
<evidence type="ECO:0000256" key="3">
    <source>
        <dbReference type="ARBA" id="ARBA00022912"/>
    </source>
</evidence>
<evidence type="ECO:0000256" key="2">
    <source>
        <dbReference type="ARBA" id="ARBA00022801"/>
    </source>
</evidence>
<proteinExistence type="inferred from homology"/>
<dbReference type="InterPro" id="IPR000222">
    <property type="entry name" value="PP2C_BS"/>
</dbReference>
<dbReference type="InterPro" id="IPR015655">
    <property type="entry name" value="PP2C"/>
</dbReference>
<evidence type="ECO:0000313" key="7">
    <source>
        <dbReference type="EMBL" id="EME31089.1"/>
    </source>
</evidence>
<dbReference type="EC" id="3.1.3.16" evidence="7"/>
<dbReference type="OrthoDB" id="10264738at2759"/>
<evidence type="ECO:0000313" key="8">
    <source>
        <dbReference type="Proteomes" id="UP000030680"/>
    </source>
</evidence>
<feature type="compositionally biased region" description="Basic and acidic residues" evidence="5">
    <location>
        <begin position="331"/>
        <end position="343"/>
    </location>
</feature>
<dbReference type="CDD" id="cd00143">
    <property type="entry name" value="PP2Cc"/>
    <property type="match status" value="1"/>
</dbReference>